<evidence type="ECO:0000256" key="2">
    <source>
        <dbReference type="ARBA" id="ARBA00023125"/>
    </source>
</evidence>
<feature type="domain" description="HTH gntR-type" evidence="4">
    <location>
        <begin position="21"/>
        <end position="89"/>
    </location>
</feature>
<keyword evidence="1" id="KW-0805">Transcription regulation</keyword>
<dbReference type="SUPFAM" id="SSF46785">
    <property type="entry name" value="Winged helix' DNA-binding domain"/>
    <property type="match status" value="1"/>
</dbReference>
<evidence type="ECO:0000313" key="5">
    <source>
        <dbReference type="EMBL" id="QMR42891.1"/>
    </source>
</evidence>
<keyword evidence="5" id="KW-0614">Plasmid</keyword>
<dbReference type="InterPro" id="IPR036388">
    <property type="entry name" value="WH-like_DNA-bd_sf"/>
</dbReference>
<dbReference type="AlphaFoldDB" id="A0AAP9U7V2"/>
<dbReference type="SMART" id="SM00345">
    <property type="entry name" value="HTH_GNTR"/>
    <property type="match status" value="1"/>
</dbReference>
<keyword evidence="2" id="KW-0238">DNA-binding</keyword>
<evidence type="ECO:0000313" key="6">
    <source>
        <dbReference type="Proteomes" id="UP000514462"/>
    </source>
</evidence>
<dbReference type="PROSITE" id="PS50949">
    <property type="entry name" value="HTH_GNTR"/>
    <property type="match status" value="1"/>
</dbReference>
<evidence type="ECO:0000256" key="1">
    <source>
        <dbReference type="ARBA" id="ARBA00023015"/>
    </source>
</evidence>
<evidence type="ECO:0000259" key="4">
    <source>
        <dbReference type="PROSITE" id="PS50949"/>
    </source>
</evidence>
<dbReference type="InterPro" id="IPR000524">
    <property type="entry name" value="Tscrpt_reg_HTH_GntR"/>
</dbReference>
<dbReference type="Proteomes" id="UP000514462">
    <property type="component" value="Plasmid pRHBSTW-00938_2"/>
</dbReference>
<accession>A0AAP9U7V2</accession>
<proteinExistence type="predicted"/>
<protein>
    <submittedName>
        <fullName evidence="5">FadR family transcriptional regulator</fullName>
    </submittedName>
</protein>
<dbReference type="InterPro" id="IPR008920">
    <property type="entry name" value="TF_FadR/GntR_C"/>
</dbReference>
<dbReference type="Pfam" id="PF07729">
    <property type="entry name" value="FCD"/>
    <property type="match status" value="1"/>
</dbReference>
<dbReference type="InterPro" id="IPR011711">
    <property type="entry name" value="GntR_C"/>
</dbReference>
<evidence type="ECO:0000256" key="3">
    <source>
        <dbReference type="ARBA" id="ARBA00023163"/>
    </source>
</evidence>
<name>A0AAP9U7V2_KLEAE</name>
<dbReference type="Gene3D" id="1.10.10.10">
    <property type="entry name" value="Winged helix-like DNA-binding domain superfamily/Winged helix DNA-binding domain"/>
    <property type="match status" value="1"/>
</dbReference>
<dbReference type="GO" id="GO:0003700">
    <property type="term" value="F:DNA-binding transcription factor activity"/>
    <property type="evidence" value="ECO:0007669"/>
    <property type="project" value="InterPro"/>
</dbReference>
<gene>
    <name evidence="5" type="ORF">HV331_25580</name>
</gene>
<dbReference type="RefSeq" id="WP_182015663.1">
    <property type="nucleotide sequence ID" value="NZ_CP055905.1"/>
</dbReference>
<organism evidence="5 6">
    <name type="scientific">Klebsiella aerogenes</name>
    <name type="common">Enterobacter aerogenes</name>
    <dbReference type="NCBI Taxonomy" id="548"/>
    <lineage>
        <taxon>Bacteria</taxon>
        <taxon>Pseudomonadati</taxon>
        <taxon>Pseudomonadota</taxon>
        <taxon>Gammaproteobacteria</taxon>
        <taxon>Enterobacterales</taxon>
        <taxon>Enterobacteriaceae</taxon>
        <taxon>Klebsiella/Raoultella group</taxon>
        <taxon>Klebsiella</taxon>
    </lineage>
</organism>
<dbReference type="InterPro" id="IPR036390">
    <property type="entry name" value="WH_DNA-bd_sf"/>
</dbReference>
<dbReference type="SMART" id="SM00895">
    <property type="entry name" value="FCD"/>
    <property type="match status" value="1"/>
</dbReference>
<dbReference type="EMBL" id="CP055905">
    <property type="protein sequence ID" value="QMR42891.1"/>
    <property type="molecule type" value="Genomic_DNA"/>
</dbReference>
<dbReference type="Pfam" id="PF00392">
    <property type="entry name" value="GntR"/>
    <property type="match status" value="1"/>
</dbReference>
<sequence>MSKKDTEGHHKAGTVDERKKMGVANWMRWQLSIGLLEERWKPGYCLPPEGEICKEYNVSRNSYDKARQELITKGVLEAEKGSGTRVTENFHTYMLRDDLHLVIRLEPGEFSDMLEFRHNVELICAALAAERATGADLLALSAALETMKASLGDPEAFSRAECDFHYALIDATHSNVWIRAAGAVRGDFLAFIAEINEAGVLPQSVPAHEMLYQALQDRDAIAAPRAMATLLLLAKEASRSVEQRRKAQHGQQLRIMAGRK</sequence>
<dbReference type="PANTHER" id="PTHR43537:SF5">
    <property type="entry name" value="UXU OPERON TRANSCRIPTIONAL REGULATOR"/>
    <property type="match status" value="1"/>
</dbReference>
<dbReference type="Gene3D" id="1.20.120.530">
    <property type="entry name" value="GntR ligand-binding domain-like"/>
    <property type="match status" value="1"/>
</dbReference>
<dbReference type="GO" id="GO:0003677">
    <property type="term" value="F:DNA binding"/>
    <property type="evidence" value="ECO:0007669"/>
    <property type="project" value="UniProtKB-KW"/>
</dbReference>
<geneLocation type="plasmid" evidence="6">
    <name>prhbstw-00938_2</name>
</geneLocation>
<keyword evidence="3" id="KW-0804">Transcription</keyword>
<reference evidence="6" key="1">
    <citation type="submission" date="2020-06" db="EMBL/GenBank/DDBJ databases">
        <title>REHAB project genomes.</title>
        <authorList>
            <person name="Shaw L.P."/>
        </authorList>
    </citation>
    <scope>NUCLEOTIDE SEQUENCE [LARGE SCALE GENOMIC DNA]</scope>
    <source>
        <strain evidence="6">RHBSTW-00938</strain>
        <plasmid evidence="6">prhbstw-00938_2</plasmid>
    </source>
</reference>
<dbReference type="SUPFAM" id="SSF48008">
    <property type="entry name" value="GntR ligand-binding domain-like"/>
    <property type="match status" value="1"/>
</dbReference>
<dbReference type="PANTHER" id="PTHR43537">
    <property type="entry name" value="TRANSCRIPTIONAL REGULATOR, GNTR FAMILY"/>
    <property type="match status" value="1"/>
</dbReference>